<comment type="caution">
    <text evidence="2">The sequence shown here is derived from an EMBL/GenBank/DDBJ whole genome shotgun (WGS) entry which is preliminary data.</text>
</comment>
<dbReference type="InterPro" id="IPR041667">
    <property type="entry name" value="Cupin_8"/>
</dbReference>
<accession>A0ABQ9E7V6</accession>
<dbReference type="PANTHER" id="PTHR12461:SF18">
    <property type="entry name" value="JMJC DOMAIN-CONTAINING PROTEIN"/>
    <property type="match status" value="1"/>
</dbReference>
<sequence>MIPRTDIDVVERFLSPWEFYDKYVNPSQPLLMKNVLENEKIPAYYKWSDDYLREHFGEETVQIELGKKEDRKNGKEISFKFSRFIDNYKDMDIYMFHLPLSLYCGGFQKVINSVVTWFSSGSTKSVLHTDDQDNINCLLDGKKDLILFDKKYKPLIEADGWNVDGSYSDIDVDAVDMYKFPNINKFPWYQVNLTKGDCFYIPYQSIIIRMFEFDKSVSRDRFKEEFSVVDNLDKIYDDIDADKNGDVSFEEMYAYTDKDVLIKLAMTTEYSEAEDESDENLERSHEEL</sequence>
<dbReference type="Proteomes" id="UP001217089">
    <property type="component" value="Unassembled WGS sequence"/>
</dbReference>
<keyword evidence="3" id="KW-1185">Reference proteome</keyword>
<evidence type="ECO:0000313" key="3">
    <source>
        <dbReference type="Proteomes" id="UP001217089"/>
    </source>
</evidence>
<dbReference type="PANTHER" id="PTHR12461">
    <property type="entry name" value="HYPOXIA-INDUCIBLE FACTOR 1 ALPHA INHIBITOR-RELATED"/>
    <property type="match status" value="1"/>
</dbReference>
<dbReference type="PROSITE" id="PS50222">
    <property type="entry name" value="EF_HAND_2"/>
    <property type="match status" value="1"/>
</dbReference>
<proteinExistence type="predicted"/>
<evidence type="ECO:0000259" key="1">
    <source>
        <dbReference type="PROSITE" id="PS50222"/>
    </source>
</evidence>
<dbReference type="EMBL" id="JARBDR010000920">
    <property type="protein sequence ID" value="KAJ8299861.1"/>
    <property type="molecule type" value="Genomic_DNA"/>
</dbReference>
<dbReference type="Gene3D" id="2.60.120.650">
    <property type="entry name" value="Cupin"/>
    <property type="match status" value="1"/>
</dbReference>
<name>A0ABQ9E7V6_TEGGR</name>
<dbReference type="InterPro" id="IPR002048">
    <property type="entry name" value="EF_hand_dom"/>
</dbReference>
<organism evidence="2 3">
    <name type="scientific">Tegillarca granosa</name>
    <name type="common">Malaysian cockle</name>
    <name type="synonym">Anadara granosa</name>
    <dbReference type="NCBI Taxonomy" id="220873"/>
    <lineage>
        <taxon>Eukaryota</taxon>
        <taxon>Metazoa</taxon>
        <taxon>Spiralia</taxon>
        <taxon>Lophotrochozoa</taxon>
        <taxon>Mollusca</taxon>
        <taxon>Bivalvia</taxon>
        <taxon>Autobranchia</taxon>
        <taxon>Pteriomorphia</taxon>
        <taxon>Arcoida</taxon>
        <taxon>Arcoidea</taxon>
        <taxon>Arcidae</taxon>
        <taxon>Tegillarca</taxon>
    </lineage>
</organism>
<dbReference type="PROSITE" id="PS00018">
    <property type="entry name" value="EF_HAND_1"/>
    <property type="match status" value="1"/>
</dbReference>
<evidence type="ECO:0000313" key="2">
    <source>
        <dbReference type="EMBL" id="KAJ8299861.1"/>
    </source>
</evidence>
<dbReference type="Pfam" id="PF13621">
    <property type="entry name" value="Cupin_8"/>
    <property type="match status" value="1"/>
</dbReference>
<gene>
    <name evidence="2" type="ORF">KUTeg_022608</name>
</gene>
<dbReference type="SUPFAM" id="SSF51197">
    <property type="entry name" value="Clavaminate synthase-like"/>
    <property type="match status" value="1"/>
</dbReference>
<feature type="domain" description="EF-hand" evidence="1">
    <location>
        <begin position="227"/>
        <end position="262"/>
    </location>
</feature>
<dbReference type="InterPro" id="IPR018247">
    <property type="entry name" value="EF_Hand_1_Ca_BS"/>
</dbReference>
<protein>
    <recommendedName>
        <fullName evidence="1">EF-hand domain-containing protein</fullName>
    </recommendedName>
</protein>
<reference evidence="2 3" key="1">
    <citation type="submission" date="2022-12" db="EMBL/GenBank/DDBJ databases">
        <title>Chromosome-level genome of Tegillarca granosa.</title>
        <authorList>
            <person name="Kim J."/>
        </authorList>
    </citation>
    <scope>NUCLEOTIDE SEQUENCE [LARGE SCALE GENOMIC DNA]</scope>
    <source>
        <strain evidence="2">Teg-2019</strain>
        <tissue evidence="2">Adductor muscle</tissue>
    </source>
</reference>